<evidence type="ECO:0000256" key="3">
    <source>
        <dbReference type="ARBA" id="ARBA00022729"/>
    </source>
</evidence>
<accession>A0A383A351</accession>
<name>A0A383A351_9ZZZZ</name>
<evidence type="ECO:0000256" key="1">
    <source>
        <dbReference type="ARBA" id="ARBA00008520"/>
    </source>
</evidence>
<dbReference type="PANTHER" id="PTHR30061:SF50">
    <property type="entry name" value="MALTOSE_MALTODEXTRIN-BINDING PERIPLASMIC PROTEIN"/>
    <property type="match status" value="1"/>
</dbReference>
<protein>
    <recommendedName>
        <fullName evidence="5">Extracellular solute-binding protein</fullName>
    </recommendedName>
</protein>
<dbReference type="GO" id="GO:0015768">
    <property type="term" value="P:maltose transport"/>
    <property type="evidence" value="ECO:0007669"/>
    <property type="project" value="TreeGrafter"/>
</dbReference>
<dbReference type="InterPro" id="IPR006059">
    <property type="entry name" value="SBP"/>
</dbReference>
<dbReference type="Pfam" id="PF13416">
    <property type="entry name" value="SBP_bac_8"/>
    <property type="match status" value="1"/>
</dbReference>
<dbReference type="EMBL" id="UINC01188837">
    <property type="protein sequence ID" value="SVE02247.1"/>
    <property type="molecule type" value="Genomic_DNA"/>
</dbReference>
<dbReference type="GO" id="GO:0055085">
    <property type="term" value="P:transmembrane transport"/>
    <property type="evidence" value="ECO:0007669"/>
    <property type="project" value="InterPro"/>
</dbReference>
<keyword evidence="3" id="KW-0732">Signal</keyword>
<dbReference type="SUPFAM" id="SSF53850">
    <property type="entry name" value="Periplasmic binding protein-like II"/>
    <property type="match status" value="1"/>
</dbReference>
<proteinExistence type="inferred from homology"/>
<gene>
    <name evidence="4" type="ORF">METZ01_LOCUS455101</name>
</gene>
<sequence length="254" mass="28091">LQAENTYRVAALGGQAPDLMRFSNDQLGSIAPIRDRGSPLLEDLRPWLSPVQREIWDPVALQSMRYEGNLLALPVSQDCVSLFYNKALFDEEDMEYPNDGWTTADMLEAAQQLTFGEQVGISIPTKDPYRWFALNSGHGGTLFTDSGVPNLDGEGSAQAMEFWLSLELEHGIVPTGTNIETMKNHFVEGRAAMIIDGPWQWPTYEKAKIDIGQALLPIVEETGLRMSPMVGFKGWSISKQSPNKAAAVALALYL</sequence>
<keyword evidence="2" id="KW-0813">Transport</keyword>
<dbReference type="PANTHER" id="PTHR30061">
    <property type="entry name" value="MALTOSE-BINDING PERIPLASMIC PROTEIN"/>
    <property type="match status" value="1"/>
</dbReference>
<evidence type="ECO:0008006" key="5">
    <source>
        <dbReference type="Google" id="ProtNLM"/>
    </source>
</evidence>
<evidence type="ECO:0000256" key="2">
    <source>
        <dbReference type="ARBA" id="ARBA00022448"/>
    </source>
</evidence>
<dbReference type="Gene3D" id="3.40.190.10">
    <property type="entry name" value="Periplasmic binding protein-like II"/>
    <property type="match status" value="2"/>
</dbReference>
<dbReference type="GO" id="GO:1901982">
    <property type="term" value="F:maltose binding"/>
    <property type="evidence" value="ECO:0007669"/>
    <property type="project" value="TreeGrafter"/>
</dbReference>
<comment type="similarity">
    <text evidence="1">Belongs to the bacterial solute-binding protein 1 family.</text>
</comment>
<reference evidence="4" key="1">
    <citation type="submission" date="2018-05" db="EMBL/GenBank/DDBJ databases">
        <authorList>
            <person name="Lanie J.A."/>
            <person name="Ng W.-L."/>
            <person name="Kazmierczak K.M."/>
            <person name="Andrzejewski T.M."/>
            <person name="Davidsen T.M."/>
            <person name="Wayne K.J."/>
            <person name="Tettelin H."/>
            <person name="Glass J.I."/>
            <person name="Rusch D."/>
            <person name="Podicherti R."/>
            <person name="Tsui H.-C.T."/>
            <person name="Winkler M.E."/>
        </authorList>
    </citation>
    <scope>NUCLEOTIDE SEQUENCE</scope>
</reference>
<dbReference type="InterPro" id="IPR006061">
    <property type="entry name" value="SBP_1_CS"/>
</dbReference>
<dbReference type="GO" id="GO:0055052">
    <property type="term" value="C:ATP-binding cassette (ABC) transporter complex, substrate-binding subunit-containing"/>
    <property type="evidence" value="ECO:0007669"/>
    <property type="project" value="TreeGrafter"/>
</dbReference>
<feature type="non-terminal residue" evidence="4">
    <location>
        <position position="1"/>
    </location>
</feature>
<feature type="non-terminal residue" evidence="4">
    <location>
        <position position="254"/>
    </location>
</feature>
<dbReference type="GO" id="GO:0042956">
    <property type="term" value="P:maltodextrin transmembrane transport"/>
    <property type="evidence" value="ECO:0007669"/>
    <property type="project" value="TreeGrafter"/>
</dbReference>
<organism evidence="4">
    <name type="scientific">marine metagenome</name>
    <dbReference type="NCBI Taxonomy" id="408172"/>
    <lineage>
        <taxon>unclassified sequences</taxon>
        <taxon>metagenomes</taxon>
        <taxon>ecological metagenomes</taxon>
    </lineage>
</organism>
<evidence type="ECO:0000313" key="4">
    <source>
        <dbReference type="EMBL" id="SVE02247.1"/>
    </source>
</evidence>
<dbReference type="PROSITE" id="PS01037">
    <property type="entry name" value="SBP_BACTERIAL_1"/>
    <property type="match status" value="1"/>
</dbReference>
<dbReference type="AlphaFoldDB" id="A0A383A351"/>